<dbReference type="AlphaFoldDB" id="A0A5N6Z6C8"/>
<organism evidence="2 3">
    <name type="scientific">Aspergillus coremiiformis</name>
    <dbReference type="NCBI Taxonomy" id="138285"/>
    <lineage>
        <taxon>Eukaryota</taxon>
        <taxon>Fungi</taxon>
        <taxon>Dikarya</taxon>
        <taxon>Ascomycota</taxon>
        <taxon>Pezizomycotina</taxon>
        <taxon>Eurotiomycetes</taxon>
        <taxon>Eurotiomycetidae</taxon>
        <taxon>Eurotiales</taxon>
        <taxon>Aspergillaceae</taxon>
        <taxon>Aspergillus</taxon>
        <taxon>Aspergillus subgen. Circumdati</taxon>
    </lineage>
</organism>
<evidence type="ECO:0008006" key="4">
    <source>
        <dbReference type="Google" id="ProtNLM"/>
    </source>
</evidence>
<sequence>MLRHVLLCFSIFFGLLAEARLPQGGITLWTRSIVHSEYLVIMIRALMIKLYIAVRDDSLFASGEMATKYAS</sequence>
<proteinExistence type="predicted"/>
<reference evidence="3" key="1">
    <citation type="submission" date="2019-04" db="EMBL/GenBank/DDBJ databases">
        <title>Friends and foes A comparative genomics studyof 23 Aspergillus species from section Flavi.</title>
        <authorList>
            <consortium name="DOE Joint Genome Institute"/>
            <person name="Kjaerbolling I."/>
            <person name="Vesth T."/>
            <person name="Frisvad J.C."/>
            <person name="Nybo J.L."/>
            <person name="Theobald S."/>
            <person name="Kildgaard S."/>
            <person name="Isbrandt T."/>
            <person name="Kuo A."/>
            <person name="Sato A."/>
            <person name="Lyhne E.K."/>
            <person name="Kogle M.E."/>
            <person name="Wiebenga A."/>
            <person name="Kun R.S."/>
            <person name="Lubbers R.J."/>
            <person name="Makela M.R."/>
            <person name="Barry K."/>
            <person name="Chovatia M."/>
            <person name="Clum A."/>
            <person name="Daum C."/>
            <person name="Haridas S."/>
            <person name="He G."/>
            <person name="LaButti K."/>
            <person name="Lipzen A."/>
            <person name="Mondo S."/>
            <person name="Riley R."/>
            <person name="Salamov A."/>
            <person name="Simmons B.A."/>
            <person name="Magnuson J.K."/>
            <person name="Henrissat B."/>
            <person name="Mortensen U.H."/>
            <person name="Larsen T.O."/>
            <person name="Devries R.P."/>
            <person name="Grigoriev I.V."/>
            <person name="Machida M."/>
            <person name="Baker S.E."/>
            <person name="Andersen M.R."/>
        </authorList>
    </citation>
    <scope>NUCLEOTIDE SEQUENCE [LARGE SCALE GENOMIC DNA]</scope>
    <source>
        <strain evidence="3">CBS 553.77</strain>
    </source>
</reference>
<keyword evidence="1" id="KW-0732">Signal</keyword>
<evidence type="ECO:0000256" key="1">
    <source>
        <dbReference type="SAM" id="SignalP"/>
    </source>
</evidence>
<accession>A0A5N6Z6C8</accession>
<evidence type="ECO:0000313" key="3">
    <source>
        <dbReference type="Proteomes" id="UP000327118"/>
    </source>
</evidence>
<keyword evidence="3" id="KW-1185">Reference proteome</keyword>
<dbReference type="EMBL" id="ML739105">
    <property type="protein sequence ID" value="KAE8353195.1"/>
    <property type="molecule type" value="Genomic_DNA"/>
</dbReference>
<feature type="chain" id="PRO_5024969942" description="Secreted protein" evidence="1">
    <location>
        <begin position="20"/>
        <end position="71"/>
    </location>
</feature>
<dbReference type="Proteomes" id="UP000327118">
    <property type="component" value="Unassembled WGS sequence"/>
</dbReference>
<name>A0A5N6Z6C8_9EURO</name>
<feature type="signal peptide" evidence="1">
    <location>
        <begin position="1"/>
        <end position="19"/>
    </location>
</feature>
<gene>
    <name evidence="2" type="ORF">BDV28DRAFT_112880</name>
</gene>
<dbReference type="OrthoDB" id="9986881at2759"/>
<evidence type="ECO:0000313" key="2">
    <source>
        <dbReference type="EMBL" id="KAE8353195.1"/>
    </source>
</evidence>
<protein>
    <recommendedName>
        <fullName evidence="4">Secreted protein</fullName>
    </recommendedName>
</protein>